<comment type="caution">
    <text evidence="1">The sequence shown here is derived from an EMBL/GenBank/DDBJ whole genome shotgun (WGS) entry which is preliminary data.</text>
</comment>
<gene>
    <name evidence="1" type="ORF">FHS28_002162</name>
</gene>
<dbReference type="Pfam" id="PF14907">
    <property type="entry name" value="NTP_transf_5"/>
    <property type="match status" value="1"/>
</dbReference>
<name>A0ABR6GRM6_9BURK</name>
<reference evidence="1 2" key="1">
    <citation type="submission" date="2020-08" db="EMBL/GenBank/DDBJ databases">
        <title>Genomic Encyclopedia of Type Strains, Phase III (KMG-III): the genomes of soil and plant-associated and newly described type strains.</title>
        <authorList>
            <person name="Whitman W."/>
        </authorList>
    </citation>
    <scope>NUCLEOTIDE SEQUENCE [LARGE SCALE GENOMIC DNA]</scope>
    <source>
        <strain evidence="1 2">CECT 7247</strain>
    </source>
</reference>
<dbReference type="InterPro" id="IPR039498">
    <property type="entry name" value="NTP_transf_5"/>
</dbReference>
<protein>
    <recommendedName>
        <fullName evidence="3">Nucleotidyltransferase family protein</fullName>
    </recommendedName>
</protein>
<evidence type="ECO:0008006" key="3">
    <source>
        <dbReference type="Google" id="ProtNLM"/>
    </source>
</evidence>
<organism evidence="1 2">
    <name type="scientific">Roseateles terrae</name>
    <dbReference type="NCBI Taxonomy" id="431060"/>
    <lineage>
        <taxon>Bacteria</taxon>
        <taxon>Pseudomonadati</taxon>
        <taxon>Pseudomonadota</taxon>
        <taxon>Betaproteobacteria</taxon>
        <taxon>Burkholderiales</taxon>
        <taxon>Sphaerotilaceae</taxon>
        <taxon>Roseateles</taxon>
    </lineage>
</organism>
<dbReference type="Proteomes" id="UP000574369">
    <property type="component" value="Unassembled WGS sequence"/>
</dbReference>
<dbReference type="EMBL" id="JACHXO010000003">
    <property type="protein sequence ID" value="MBB3194766.1"/>
    <property type="molecule type" value="Genomic_DNA"/>
</dbReference>
<accession>A0ABR6GRM6</accession>
<keyword evidence="2" id="KW-1185">Reference proteome</keyword>
<evidence type="ECO:0000313" key="2">
    <source>
        <dbReference type="Proteomes" id="UP000574369"/>
    </source>
</evidence>
<evidence type="ECO:0000313" key="1">
    <source>
        <dbReference type="EMBL" id="MBB3194766.1"/>
    </source>
</evidence>
<dbReference type="RefSeq" id="WP_088452795.1">
    <property type="nucleotide sequence ID" value="NZ_JACHXO010000003.1"/>
</dbReference>
<sequence>MSAQLQAGARPAPQHPAAPDQPLLVRVLLSPRLAPGLSLTDWDLLLRQARRANLAGKLAHLARAGGWLEDLPAPVQPHLRSALLLSERQAQMLRREARFLSQALAELAGPVVLLKGAAYALGGHSPAPGRMFTDIDLLLPAAQLPRAEIALMVHGWDFDPLDDYDQRYYREWMHELPPLHHRRRGTSLDVHHSLLPPTARTPLNTAALFDHPRPLPDHPGLFVLPPEDMLLHSATHLFHEGELPNGLRDLFDLDALIREFSAAEGFWRRLLARAEHIGLSRPLALALRYSRQWLNTPVPEDVTEALAPQLRWVSQPLLDAAYRRALRPPHDSCRLPGQGLAELALYVRAHWLRMPLPLLARHLGRKAWSRLTTAPAPVADGPGPKEGA</sequence>
<proteinExistence type="predicted"/>